<evidence type="ECO:0000256" key="4">
    <source>
        <dbReference type="ARBA" id="ARBA00022864"/>
    </source>
</evidence>
<dbReference type="FunFam" id="1.10.10.60:FF:000007">
    <property type="entry name" value="Two-component response regulator"/>
    <property type="match status" value="1"/>
</dbReference>
<evidence type="ECO:0000313" key="16">
    <source>
        <dbReference type="EnsemblPlants" id="Kaladp0101s0149.1.v1.1"/>
    </source>
</evidence>
<dbReference type="PROSITE" id="PS51294">
    <property type="entry name" value="HTH_MYB"/>
    <property type="match status" value="1"/>
</dbReference>
<evidence type="ECO:0000256" key="2">
    <source>
        <dbReference type="ARBA" id="ARBA00006015"/>
    </source>
</evidence>
<protein>
    <recommendedName>
        <fullName evidence="11">Two-component response regulator</fullName>
    </recommendedName>
</protein>
<keyword evidence="7 11" id="KW-0238">DNA-binding</keyword>
<dbReference type="Gene3D" id="1.10.10.60">
    <property type="entry name" value="Homeodomain-like"/>
    <property type="match status" value="1"/>
</dbReference>
<dbReference type="InterPro" id="IPR045279">
    <property type="entry name" value="ARR-like"/>
</dbReference>
<feature type="domain" description="HTH myb-type" evidence="15">
    <location>
        <begin position="212"/>
        <end position="271"/>
    </location>
</feature>
<evidence type="ECO:0000256" key="12">
    <source>
        <dbReference type="PROSITE-ProRule" id="PRU00169"/>
    </source>
</evidence>
<dbReference type="Pfam" id="PF00072">
    <property type="entry name" value="Response_reg"/>
    <property type="match status" value="1"/>
</dbReference>
<evidence type="ECO:0000256" key="9">
    <source>
        <dbReference type="ARBA" id="ARBA00023163"/>
    </source>
</evidence>
<evidence type="ECO:0000256" key="5">
    <source>
        <dbReference type="ARBA" id="ARBA00023012"/>
    </source>
</evidence>
<dbReference type="InterPro" id="IPR011006">
    <property type="entry name" value="CheY-like_superfamily"/>
</dbReference>
<dbReference type="PANTHER" id="PTHR43874">
    <property type="entry name" value="TWO-COMPONENT RESPONSE REGULATOR"/>
    <property type="match status" value="1"/>
</dbReference>
<feature type="compositionally biased region" description="Basic and acidic residues" evidence="13">
    <location>
        <begin position="181"/>
        <end position="190"/>
    </location>
</feature>
<dbReference type="SUPFAM" id="SSF46689">
    <property type="entry name" value="Homeodomain-like"/>
    <property type="match status" value="1"/>
</dbReference>
<dbReference type="Proteomes" id="UP000594263">
    <property type="component" value="Unplaced"/>
</dbReference>
<evidence type="ECO:0000256" key="8">
    <source>
        <dbReference type="ARBA" id="ARBA00023159"/>
    </source>
</evidence>
<dbReference type="PIRSF" id="PIRSF036392">
    <property type="entry name" value="RR_ARR_type-B"/>
    <property type="match status" value="1"/>
</dbReference>
<keyword evidence="3 12" id="KW-0597">Phosphoprotein</keyword>
<dbReference type="NCBIfam" id="TIGR01557">
    <property type="entry name" value="myb_SHAQKYF"/>
    <property type="match status" value="1"/>
</dbReference>
<proteinExistence type="inferred from homology"/>
<dbReference type="GO" id="GO:0000160">
    <property type="term" value="P:phosphorelay signal transduction system"/>
    <property type="evidence" value="ECO:0007669"/>
    <property type="project" value="UniProtKB-KW"/>
</dbReference>
<organism evidence="16 17">
    <name type="scientific">Kalanchoe fedtschenkoi</name>
    <name type="common">Lavender scallops</name>
    <name type="synonym">South American air plant</name>
    <dbReference type="NCBI Taxonomy" id="63787"/>
    <lineage>
        <taxon>Eukaryota</taxon>
        <taxon>Viridiplantae</taxon>
        <taxon>Streptophyta</taxon>
        <taxon>Embryophyta</taxon>
        <taxon>Tracheophyta</taxon>
        <taxon>Spermatophyta</taxon>
        <taxon>Magnoliopsida</taxon>
        <taxon>eudicotyledons</taxon>
        <taxon>Gunneridae</taxon>
        <taxon>Pentapetalae</taxon>
        <taxon>Saxifragales</taxon>
        <taxon>Crassulaceae</taxon>
        <taxon>Kalanchoe</taxon>
    </lineage>
</organism>
<feature type="domain" description="Response regulatory" evidence="14">
    <location>
        <begin position="29"/>
        <end position="144"/>
    </location>
</feature>
<keyword evidence="5 11" id="KW-0902">Two-component regulatory system</keyword>
<evidence type="ECO:0000256" key="1">
    <source>
        <dbReference type="ARBA" id="ARBA00004123"/>
    </source>
</evidence>
<dbReference type="PANTHER" id="PTHR43874:SF217">
    <property type="entry name" value="TWO-COMPONENT RESPONSE REGULATOR ORR24-LIKE ISOFORM X1"/>
    <property type="match status" value="1"/>
</dbReference>
<evidence type="ECO:0000313" key="17">
    <source>
        <dbReference type="Proteomes" id="UP000594263"/>
    </source>
</evidence>
<dbReference type="AlphaFoldDB" id="A0A7N0V4H3"/>
<evidence type="ECO:0000256" key="3">
    <source>
        <dbReference type="ARBA" id="ARBA00022553"/>
    </source>
</evidence>
<dbReference type="SMART" id="SM00448">
    <property type="entry name" value="REC"/>
    <property type="match status" value="1"/>
</dbReference>
<comment type="subcellular location">
    <subcellularLocation>
        <location evidence="1 11">Nucleus</location>
    </subcellularLocation>
</comment>
<dbReference type="InterPro" id="IPR017930">
    <property type="entry name" value="Myb_dom"/>
</dbReference>
<evidence type="ECO:0000256" key="13">
    <source>
        <dbReference type="SAM" id="MobiDB-lite"/>
    </source>
</evidence>
<evidence type="ECO:0000256" key="11">
    <source>
        <dbReference type="PIRNR" id="PIRNR036392"/>
    </source>
</evidence>
<dbReference type="InterPro" id="IPR001789">
    <property type="entry name" value="Sig_transdc_resp-reg_receiver"/>
</dbReference>
<evidence type="ECO:0000256" key="7">
    <source>
        <dbReference type="ARBA" id="ARBA00023125"/>
    </source>
</evidence>
<evidence type="ECO:0000256" key="10">
    <source>
        <dbReference type="ARBA" id="ARBA00023242"/>
    </source>
</evidence>
<dbReference type="GO" id="GO:0009736">
    <property type="term" value="P:cytokinin-activated signaling pathway"/>
    <property type="evidence" value="ECO:0007669"/>
    <property type="project" value="UniProtKB-KW"/>
</dbReference>
<dbReference type="PROSITE" id="PS50110">
    <property type="entry name" value="RESPONSE_REGULATORY"/>
    <property type="match status" value="1"/>
</dbReference>
<dbReference type="Gene3D" id="3.40.50.2300">
    <property type="match status" value="1"/>
</dbReference>
<keyword evidence="8 11" id="KW-0010">Activator</keyword>
<dbReference type="Pfam" id="PF00249">
    <property type="entry name" value="Myb_DNA-binding"/>
    <property type="match status" value="1"/>
</dbReference>
<reference evidence="16" key="1">
    <citation type="submission" date="2021-01" db="UniProtKB">
        <authorList>
            <consortium name="EnsemblPlants"/>
        </authorList>
    </citation>
    <scope>IDENTIFICATION</scope>
</reference>
<dbReference type="CDD" id="cd17584">
    <property type="entry name" value="REC_typeB_ARR-like"/>
    <property type="match status" value="1"/>
</dbReference>
<feature type="modified residue" description="4-aspartylphosphate" evidence="12">
    <location>
        <position position="80"/>
    </location>
</feature>
<keyword evidence="4" id="KW-0932">Cytokinin signaling pathway</keyword>
<sequence>MNKDDRKNKAVMGPEQEKEIDDQFPVGIRVLCVDDDQTCLFWMENLLKSCQYNVTTTLYAREALEMLRENKRIYDIVITDVQMPDIDGFQLLETIGLEMDLPVIMMSIYDHQGYVSRGVHHGAVDYLLKPVRLEEIQNIWQHVLRKRKGLDKGKKVVTQDKSSPGAGNGAVANSIASAGDTSDKRGRDPSDKDDEDYEEEDDSGRENEEQTSQKRPRVVWTPELHRKFVSAVNQLGIDKAVPKKILDVMDVEGLTRENVASHLQKYRMYLKRISNGNPQQGMFGALGGRHALDAMGYRGGRLHNSLLSGYPPSLSGILSGRVNSSNGVNFRSISSSDLIQSGQNLRNSINPLAKPNVMPSLQNGSLFQGMRGGFEQDPTQASKAMTQLADFNPGLGATGLRVSENLMDPKVVLNGSSSRKMLPAPSQFSQTGASPVPGALRIGGMPGAPSNNAGMMNHSGTSDSWKSAAQFPQSSFQMGGSGSENGTFTQDQHLPINNNAMNGIASTGIQPQLLGFPQMLAPLRNSNIGMQGELGMHNAEHIKQQEYTQELNNLFGSLNPIMTSGGSIMGSMGTDQNHLVANGGNFVGQQTGILGPDPNFKPSNDSFVPEQANLSQDDFIPNNVESLDEIMNTMIRRDNNGASSLFMDGDFNFDVEGL</sequence>
<keyword evidence="10 11" id="KW-0539">Nucleus</keyword>
<dbReference type="GO" id="GO:0003700">
    <property type="term" value="F:DNA-binding transcription factor activity"/>
    <property type="evidence" value="ECO:0007669"/>
    <property type="project" value="UniProtKB-UniRule"/>
</dbReference>
<dbReference type="InterPro" id="IPR001005">
    <property type="entry name" value="SANT/Myb"/>
</dbReference>
<dbReference type="GO" id="GO:0005634">
    <property type="term" value="C:nucleus"/>
    <property type="evidence" value="ECO:0007669"/>
    <property type="project" value="UniProtKB-SubCell"/>
</dbReference>
<keyword evidence="17" id="KW-1185">Reference proteome</keyword>
<feature type="compositionally biased region" description="Acidic residues" evidence="13">
    <location>
        <begin position="191"/>
        <end position="203"/>
    </location>
</feature>
<dbReference type="EnsemblPlants" id="Kaladp0101s0149.1.v1.1">
    <property type="protein sequence ID" value="Kaladp0101s0149.1.v1.1"/>
    <property type="gene ID" value="Kaladp0101s0149.v1.1"/>
</dbReference>
<name>A0A7N0V4H3_KALFE</name>
<feature type="region of interest" description="Disordered" evidence="13">
    <location>
        <begin position="151"/>
        <end position="218"/>
    </location>
</feature>
<comment type="function">
    <text evidence="11">Transcriptional activator that binds specific DNA sequence.</text>
</comment>
<keyword evidence="9 11" id="KW-0804">Transcription</keyword>
<evidence type="ECO:0000259" key="14">
    <source>
        <dbReference type="PROSITE" id="PS50110"/>
    </source>
</evidence>
<dbReference type="Gramene" id="Kaladp0101s0149.1.v1.1">
    <property type="protein sequence ID" value="Kaladp0101s0149.1.v1.1"/>
    <property type="gene ID" value="Kaladp0101s0149.v1.1"/>
</dbReference>
<dbReference type="InterPro" id="IPR009057">
    <property type="entry name" value="Homeodomain-like_sf"/>
</dbReference>
<comment type="similarity">
    <text evidence="2">Belongs to the ARR family. Type-B subfamily.</text>
</comment>
<evidence type="ECO:0000259" key="15">
    <source>
        <dbReference type="PROSITE" id="PS51294"/>
    </source>
</evidence>
<keyword evidence="6 11" id="KW-0805">Transcription regulation</keyword>
<dbReference type="SUPFAM" id="SSF52172">
    <property type="entry name" value="CheY-like"/>
    <property type="match status" value="1"/>
</dbReference>
<evidence type="ECO:0000256" key="6">
    <source>
        <dbReference type="ARBA" id="ARBA00023015"/>
    </source>
</evidence>
<dbReference type="InterPro" id="IPR006447">
    <property type="entry name" value="Myb_dom_plants"/>
</dbReference>
<accession>A0A7N0V4H3</accession>
<dbReference type="InterPro" id="IPR017053">
    <property type="entry name" value="Response_reg_B-typ_pln"/>
</dbReference>
<dbReference type="GO" id="GO:0003677">
    <property type="term" value="F:DNA binding"/>
    <property type="evidence" value="ECO:0007669"/>
    <property type="project" value="UniProtKB-KW"/>
</dbReference>